<name>A0A6A6ZQH8_9PLEO</name>
<proteinExistence type="predicted"/>
<feature type="region of interest" description="Disordered" evidence="1">
    <location>
        <begin position="85"/>
        <end position="114"/>
    </location>
</feature>
<feature type="compositionally biased region" description="Low complexity" evidence="1">
    <location>
        <begin position="19"/>
        <end position="36"/>
    </location>
</feature>
<sequence>MPKKHAPAYTTTKPNYVHPSLQSSRSTTSSAPAESRTVNQRIAQLRREQAPRATAEQRNEINSLVSSRTVPPDLRRILHIPEINAPKPKAGSRLRTRGLGGARPPPGPAAPTSWLRTSRYAPTKGQIPLLHQAEAWKSRFGHLATTTEKDFKHLFPPSRSLQHLCLRTFAEHWVELSVYEQHHIPTLPVRTREALLSYLALYGDEDCLDFDSFKILFQNVGDTTHGWEDVHFLDLTGLLNEGFTINDLAKCLKRVLPQIIEEFELLSICKGSSMSKAKVKATVIADSWEEEADDVENSLEVLPAQLVTPHFSNLSRLSLAHAGECASWADLLRLSPNLNKITHLSLAYWPRPTLTPNSVTATMVAPHARVALGGTSYYADLDDDWHEPANILRRFSANTYSLLWLDLESCSWLPALMYNGGRDGPDGIEARPAPALAVRPDEDAWGTQAVDGPDWNDSWRRVTYLNFFQGWIPSDKKSLQNMPAGVLPVELMRWLREHGKDEKWKLNAKERGYEVAEWLEREKVARLTMTRLSTTLFLKIVGVLKCCEVIQATCWRLGYWTRALAALGAAGPMRRRHTVIPLVL</sequence>
<dbReference type="Proteomes" id="UP000799424">
    <property type="component" value="Unassembled WGS sequence"/>
</dbReference>
<feature type="region of interest" description="Disordered" evidence="1">
    <location>
        <begin position="1"/>
        <end position="40"/>
    </location>
</feature>
<keyword evidence="3" id="KW-1185">Reference proteome</keyword>
<gene>
    <name evidence="2" type="ORF">CC86DRAFT_385244</name>
</gene>
<dbReference type="EMBL" id="MU006233">
    <property type="protein sequence ID" value="KAF2823098.1"/>
    <property type="molecule type" value="Genomic_DNA"/>
</dbReference>
<evidence type="ECO:0000313" key="3">
    <source>
        <dbReference type="Proteomes" id="UP000799424"/>
    </source>
</evidence>
<evidence type="ECO:0000313" key="2">
    <source>
        <dbReference type="EMBL" id="KAF2823098.1"/>
    </source>
</evidence>
<accession>A0A6A6ZQH8</accession>
<protein>
    <submittedName>
        <fullName evidence="2">Uncharacterized protein</fullName>
    </submittedName>
</protein>
<reference evidence="2" key="1">
    <citation type="journal article" date="2020" name="Stud. Mycol.">
        <title>101 Dothideomycetes genomes: a test case for predicting lifestyles and emergence of pathogens.</title>
        <authorList>
            <person name="Haridas S."/>
            <person name="Albert R."/>
            <person name="Binder M."/>
            <person name="Bloem J."/>
            <person name="Labutti K."/>
            <person name="Salamov A."/>
            <person name="Andreopoulos B."/>
            <person name="Baker S."/>
            <person name="Barry K."/>
            <person name="Bills G."/>
            <person name="Bluhm B."/>
            <person name="Cannon C."/>
            <person name="Castanera R."/>
            <person name="Culley D."/>
            <person name="Daum C."/>
            <person name="Ezra D."/>
            <person name="Gonzalez J."/>
            <person name="Henrissat B."/>
            <person name="Kuo A."/>
            <person name="Liang C."/>
            <person name="Lipzen A."/>
            <person name="Lutzoni F."/>
            <person name="Magnuson J."/>
            <person name="Mondo S."/>
            <person name="Nolan M."/>
            <person name="Ohm R."/>
            <person name="Pangilinan J."/>
            <person name="Park H.-J."/>
            <person name="Ramirez L."/>
            <person name="Alfaro M."/>
            <person name="Sun H."/>
            <person name="Tritt A."/>
            <person name="Yoshinaga Y."/>
            <person name="Zwiers L.-H."/>
            <person name="Turgeon B."/>
            <person name="Goodwin S."/>
            <person name="Spatafora J."/>
            <person name="Crous P."/>
            <person name="Grigoriev I."/>
        </authorList>
    </citation>
    <scope>NUCLEOTIDE SEQUENCE</scope>
    <source>
        <strain evidence="2">CBS 113818</strain>
    </source>
</reference>
<dbReference type="AlphaFoldDB" id="A0A6A6ZQH8"/>
<dbReference type="OrthoDB" id="193467at2759"/>
<evidence type="ECO:0000256" key="1">
    <source>
        <dbReference type="SAM" id="MobiDB-lite"/>
    </source>
</evidence>
<organism evidence="2 3">
    <name type="scientific">Ophiobolus disseminans</name>
    <dbReference type="NCBI Taxonomy" id="1469910"/>
    <lineage>
        <taxon>Eukaryota</taxon>
        <taxon>Fungi</taxon>
        <taxon>Dikarya</taxon>
        <taxon>Ascomycota</taxon>
        <taxon>Pezizomycotina</taxon>
        <taxon>Dothideomycetes</taxon>
        <taxon>Pleosporomycetidae</taxon>
        <taxon>Pleosporales</taxon>
        <taxon>Pleosporineae</taxon>
        <taxon>Phaeosphaeriaceae</taxon>
        <taxon>Ophiobolus</taxon>
    </lineage>
</organism>